<dbReference type="EMBL" id="JAENIM010000022">
    <property type="protein sequence ID" value="MBK1790477.1"/>
    <property type="molecule type" value="Genomic_DNA"/>
</dbReference>
<protein>
    <submittedName>
        <fullName evidence="3">DUF2062 domain-containing protein</fullName>
    </submittedName>
</protein>
<gene>
    <name evidence="3" type="ORF">JIN82_04810</name>
</gene>
<evidence type="ECO:0000313" key="3">
    <source>
        <dbReference type="EMBL" id="MBK1790477.1"/>
    </source>
</evidence>
<feature type="domain" description="DUF2062" evidence="2">
    <location>
        <begin position="36"/>
        <end position="163"/>
    </location>
</feature>
<feature type="transmembrane region" description="Helical" evidence="1">
    <location>
        <begin position="139"/>
        <end position="165"/>
    </location>
</feature>
<evidence type="ECO:0000259" key="2">
    <source>
        <dbReference type="Pfam" id="PF09835"/>
    </source>
</evidence>
<proteinExistence type="predicted"/>
<feature type="transmembrane region" description="Helical" evidence="1">
    <location>
        <begin position="52"/>
        <end position="74"/>
    </location>
</feature>
<keyword evidence="1" id="KW-0472">Membrane</keyword>
<evidence type="ECO:0000313" key="4">
    <source>
        <dbReference type="Proteomes" id="UP000624703"/>
    </source>
</evidence>
<dbReference type="InterPro" id="IPR018639">
    <property type="entry name" value="DUF2062"/>
</dbReference>
<dbReference type="PANTHER" id="PTHR40547:SF1">
    <property type="entry name" value="SLL0298 PROTEIN"/>
    <property type="match status" value="1"/>
</dbReference>
<reference evidence="3" key="1">
    <citation type="submission" date="2021-01" db="EMBL/GenBank/DDBJ databases">
        <title>Modified the classification status of verrucomicrobia.</title>
        <authorList>
            <person name="Feng X."/>
        </authorList>
    </citation>
    <scope>NUCLEOTIDE SEQUENCE</scope>
    <source>
        <strain evidence="3">_KCTC 22039</strain>
    </source>
</reference>
<dbReference type="AlphaFoldDB" id="A0A8J7MDA5"/>
<sequence length="193" mass="22400">MKRKYLRLVRRAYRHLRHPHIRRRPWLNALISPVFDRQLWTPCRNTVASGLSIGLFCAMMPLPFQMIIAALACLRAKANIPIALAACWVSNPFTQIPIWVSQAKLGQWLLENTSIKLPFEEFVMHEVYWMGMHIHPGSFILGFFMMGIFASLLAYPIVYGIYALLPHLHHSKPIKQNRGYCARRDKKDSSKKD</sequence>
<keyword evidence="4" id="KW-1185">Reference proteome</keyword>
<name>A0A8J7MDA5_9BACT</name>
<organism evidence="3 4">
    <name type="scientific">Persicirhabdus sediminis</name>
    <dbReference type="NCBI Taxonomy" id="454144"/>
    <lineage>
        <taxon>Bacteria</taxon>
        <taxon>Pseudomonadati</taxon>
        <taxon>Verrucomicrobiota</taxon>
        <taxon>Verrucomicrobiia</taxon>
        <taxon>Verrucomicrobiales</taxon>
        <taxon>Verrucomicrobiaceae</taxon>
        <taxon>Persicirhabdus</taxon>
    </lineage>
</organism>
<dbReference type="Pfam" id="PF09835">
    <property type="entry name" value="DUF2062"/>
    <property type="match status" value="1"/>
</dbReference>
<keyword evidence="1" id="KW-1133">Transmembrane helix</keyword>
<dbReference type="PANTHER" id="PTHR40547">
    <property type="entry name" value="SLL0298 PROTEIN"/>
    <property type="match status" value="1"/>
</dbReference>
<comment type="caution">
    <text evidence="3">The sequence shown here is derived from an EMBL/GenBank/DDBJ whole genome shotgun (WGS) entry which is preliminary data.</text>
</comment>
<dbReference type="RefSeq" id="WP_200310511.1">
    <property type="nucleotide sequence ID" value="NZ_JAENIM010000022.1"/>
</dbReference>
<accession>A0A8J7MDA5</accession>
<evidence type="ECO:0000256" key="1">
    <source>
        <dbReference type="SAM" id="Phobius"/>
    </source>
</evidence>
<keyword evidence="1" id="KW-0812">Transmembrane</keyword>
<dbReference type="Proteomes" id="UP000624703">
    <property type="component" value="Unassembled WGS sequence"/>
</dbReference>